<evidence type="ECO:0000313" key="1">
    <source>
        <dbReference type="EMBL" id="SFU20671.1"/>
    </source>
</evidence>
<name>A0A1I7E9R6_9BURK</name>
<dbReference type="EMBL" id="FPBH01000015">
    <property type="protein sequence ID" value="SFU20671.1"/>
    <property type="molecule type" value="Genomic_DNA"/>
</dbReference>
<protein>
    <submittedName>
        <fullName evidence="1">Uncharacterized protein</fullName>
    </submittedName>
</protein>
<organism evidence="1 2">
    <name type="scientific">Paraburkholderia aspalathi</name>
    <dbReference type="NCBI Taxonomy" id="1324617"/>
    <lineage>
        <taxon>Bacteria</taxon>
        <taxon>Pseudomonadati</taxon>
        <taxon>Pseudomonadota</taxon>
        <taxon>Betaproteobacteria</taxon>
        <taxon>Burkholderiales</taxon>
        <taxon>Burkholderiaceae</taxon>
        <taxon>Paraburkholderia</taxon>
    </lineage>
</organism>
<proteinExistence type="predicted"/>
<dbReference type="AlphaFoldDB" id="A0A1I7E9R6"/>
<sequence length="141" mass="15698">MDNVVPVNAHQGVQERNKDACAVFSCRAVDDGRSIALGKRAKVLAEHVNNCRAKRQFSIARRQRFSRVRALHSLRRRFDMRSEGGSFAIRGNDDTGETDVTAARRLRALALSAQVNDGIQAKRTQYEQVIIGSFGMLARAI</sequence>
<reference evidence="1 2" key="1">
    <citation type="submission" date="2016-10" db="EMBL/GenBank/DDBJ databases">
        <authorList>
            <person name="de Groot N.N."/>
        </authorList>
    </citation>
    <scope>NUCLEOTIDE SEQUENCE [LARGE SCALE GENOMIC DNA]</scope>
    <source>
        <strain evidence="1 2">LMG 27731</strain>
    </source>
</reference>
<gene>
    <name evidence="1" type="ORF">SAMN05192563_101578</name>
</gene>
<evidence type="ECO:0000313" key="2">
    <source>
        <dbReference type="Proteomes" id="UP000198844"/>
    </source>
</evidence>
<accession>A0A1I7E9R6</accession>
<dbReference type="Proteomes" id="UP000198844">
    <property type="component" value="Unassembled WGS sequence"/>
</dbReference>